<protein>
    <recommendedName>
        <fullName evidence="2">non-specific serine/threonine protein kinase</fullName>
        <ecNumber evidence="2">2.7.11.1</ecNumber>
    </recommendedName>
</protein>
<dbReference type="GO" id="GO:0046872">
    <property type="term" value="F:metal ion binding"/>
    <property type="evidence" value="ECO:0007669"/>
    <property type="project" value="UniProtKB-KW"/>
</dbReference>
<dbReference type="EMBL" id="JAKCXM010000173">
    <property type="protein sequence ID" value="KAJ0399737.1"/>
    <property type="molecule type" value="Genomic_DNA"/>
</dbReference>
<evidence type="ECO:0000256" key="7">
    <source>
        <dbReference type="ARBA" id="ARBA00022741"/>
    </source>
</evidence>
<dbReference type="InterPro" id="IPR011009">
    <property type="entry name" value="Kinase-like_dom_sf"/>
</dbReference>
<evidence type="ECO:0000256" key="10">
    <source>
        <dbReference type="ARBA" id="ARBA00022840"/>
    </source>
</evidence>
<name>A0AAD5M0A8_PYTIN</name>
<evidence type="ECO:0000259" key="16">
    <source>
        <dbReference type="PROSITE" id="PS50011"/>
    </source>
</evidence>
<dbReference type="SMART" id="SM00220">
    <property type="entry name" value="S_TKc"/>
    <property type="match status" value="2"/>
</dbReference>
<evidence type="ECO:0000256" key="11">
    <source>
        <dbReference type="ARBA" id="ARBA00024334"/>
    </source>
</evidence>
<keyword evidence="9" id="KW-0106">Calcium</keyword>
<dbReference type="PROSITE" id="PS50011">
    <property type="entry name" value="PROTEIN_KINASE_DOM"/>
    <property type="match status" value="2"/>
</dbReference>
<feature type="binding site" evidence="14">
    <location>
        <position position="140"/>
    </location>
    <ligand>
        <name>ATP</name>
        <dbReference type="ChEBI" id="CHEBI:30616"/>
    </ligand>
</feature>
<comment type="caution">
    <text evidence="17">The sequence shown here is derived from an EMBL/GenBank/DDBJ whole genome shotgun (WGS) entry which is preliminary data.</text>
</comment>
<sequence length="755" mass="84108">MANETFEIVELQVPPGPLGILITEREKQVVVEGFAPVGSGGQRGAVEASGRVATGSVLLRVAGVDVSTGARSFAQVRALLLETSQQARAVAFRVPVSQLQTNPTRSFAQEYALGKELGSGSFSVVREATHKQTGAKYAVKCIKRDGLSDDDIAALTIEVQILQQMQHPHIMALYDVFTEATHYYLVTELVGGGELFDRIVEKNFYSEKEARDLVKVLLETIHYCHQKNVVHRDLKPENLLLTSRDDDADIKLADFGFAKRAVGDDLATACGTPGYVAPEILQGKPYGAPVDIWSIGVITYILLCGYPPFHDDSQPILFRKIKDGRFAFDSPYWDSVSDDAKDLIRKMLVVDPAKRWTAEQLLKHKWIAGENVATVSLDLTLEELRKFNARRRFKSAVNTVKATIALTKALALGTKRTTVVYTNRHVRDEYALGRELGSGSYSRVFEAVNLKTQMRYAVKAMSLAGLAEEDIDAFHQEVEILREMQHPRIMRLYAVYLEHDTYYLVTELVEGGELFDRIVEKSFYSEKEARDLVKVLLETIKYCHDRKVVHRDLKPENLLLASKDDDANIKLADFGFAKKMSEDNGLGTTCGTPGYVAPEILANVPYGAAVDIWSIGVITYILLCGYPPFHDDNQAMLFRKIRSGRFEFDSPYWDNVSDDAKDLIRKMLTLDPAARWTAGQLLEHKWITGEDVSTVPLTTALEELRKFNARRRLKSAINTVKATISLSKVLSMSSNVSASSQSETTPPPAPTTTTL</sequence>
<evidence type="ECO:0000256" key="4">
    <source>
        <dbReference type="ARBA" id="ARBA00022679"/>
    </source>
</evidence>
<evidence type="ECO:0000256" key="8">
    <source>
        <dbReference type="ARBA" id="ARBA00022777"/>
    </source>
</evidence>
<evidence type="ECO:0000313" key="18">
    <source>
        <dbReference type="Proteomes" id="UP001209570"/>
    </source>
</evidence>
<proteinExistence type="inferred from homology"/>
<dbReference type="Gene3D" id="6.10.140.620">
    <property type="match status" value="2"/>
</dbReference>
<keyword evidence="6" id="KW-0677">Repeat</keyword>
<dbReference type="InterPro" id="IPR000719">
    <property type="entry name" value="Prot_kinase_dom"/>
</dbReference>
<keyword evidence="8" id="KW-0418">Kinase</keyword>
<dbReference type="Gene3D" id="3.30.200.20">
    <property type="entry name" value="Phosphorylase Kinase, domain 1"/>
    <property type="match status" value="2"/>
</dbReference>
<dbReference type="SUPFAM" id="SSF56112">
    <property type="entry name" value="Protein kinase-like (PK-like)"/>
    <property type="match status" value="2"/>
</dbReference>
<comment type="similarity">
    <text evidence="11">Belongs to the protein kinase superfamily. Ser/Thr protein kinase family. CDPK subfamily.</text>
</comment>
<keyword evidence="3" id="KW-0723">Serine/threonine-protein kinase</keyword>
<evidence type="ECO:0000256" key="5">
    <source>
        <dbReference type="ARBA" id="ARBA00022723"/>
    </source>
</evidence>
<dbReference type="InterPro" id="IPR017441">
    <property type="entry name" value="Protein_kinase_ATP_BS"/>
</dbReference>
<dbReference type="Proteomes" id="UP001209570">
    <property type="component" value="Unassembled WGS sequence"/>
</dbReference>
<feature type="region of interest" description="Disordered" evidence="15">
    <location>
        <begin position="735"/>
        <end position="755"/>
    </location>
</feature>
<evidence type="ECO:0000256" key="12">
    <source>
        <dbReference type="ARBA" id="ARBA00047899"/>
    </source>
</evidence>
<dbReference type="GO" id="GO:0004674">
    <property type="term" value="F:protein serine/threonine kinase activity"/>
    <property type="evidence" value="ECO:0007669"/>
    <property type="project" value="UniProtKB-KW"/>
</dbReference>
<dbReference type="InterPro" id="IPR008271">
    <property type="entry name" value="Ser/Thr_kinase_AS"/>
</dbReference>
<dbReference type="Gene3D" id="1.10.510.10">
    <property type="entry name" value="Transferase(Phosphotransferase) domain 1"/>
    <property type="match status" value="2"/>
</dbReference>
<keyword evidence="18" id="KW-1185">Reference proteome</keyword>
<dbReference type="PROSITE" id="PS00107">
    <property type="entry name" value="PROTEIN_KINASE_ATP"/>
    <property type="match status" value="2"/>
</dbReference>
<feature type="compositionally biased region" description="Low complexity" evidence="15">
    <location>
        <begin position="735"/>
        <end position="744"/>
    </location>
</feature>
<feature type="domain" description="Protein kinase" evidence="16">
    <location>
        <begin position="111"/>
        <end position="367"/>
    </location>
</feature>
<accession>A0AAD5M0A8</accession>
<dbReference type="PANTHER" id="PTHR24347">
    <property type="entry name" value="SERINE/THREONINE-PROTEIN KINASE"/>
    <property type="match status" value="1"/>
</dbReference>
<gene>
    <name evidence="17" type="ORF">P43SY_009318</name>
</gene>
<reference evidence="17" key="1">
    <citation type="submission" date="2021-12" db="EMBL/GenBank/DDBJ databases">
        <title>Prjna785345.</title>
        <authorList>
            <person name="Rujirawat T."/>
            <person name="Krajaejun T."/>
        </authorList>
    </citation>
    <scope>NUCLEOTIDE SEQUENCE</scope>
    <source>
        <strain evidence="17">Pi057C3</strain>
    </source>
</reference>
<feature type="compositionally biased region" description="Pro residues" evidence="15">
    <location>
        <begin position="745"/>
        <end position="755"/>
    </location>
</feature>
<feature type="binding site" evidence="14">
    <location>
        <position position="459"/>
    </location>
    <ligand>
        <name>ATP</name>
        <dbReference type="ChEBI" id="CHEBI:30616"/>
    </ligand>
</feature>
<evidence type="ECO:0000256" key="2">
    <source>
        <dbReference type="ARBA" id="ARBA00012513"/>
    </source>
</evidence>
<evidence type="ECO:0000313" key="17">
    <source>
        <dbReference type="EMBL" id="KAJ0399737.1"/>
    </source>
</evidence>
<evidence type="ECO:0000256" key="1">
    <source>
        <dbReference type="ARBA" id="ARBA00001946"/>
    </source>
</evidence>
<evidence type="ECO:0000256" key="9">
    <source>
        <dbReference type="ARBA" id="ARBA00022837"/>
    </source>
</evidence>
<keyword evidence="5" id="KW-0479">Metal-binding</keyword>
<dbReference type="FunFam" id="3.30.200.20:FF:000315">
    <property type="entry name" value="Calcium-dependent protein kinase 3"/>
    <property type="match status" value="2"/>
</dbReference>
<evidence type="ECO:0000256" key="15">
    <source>
        <dbReference type="SAM" id="MobiDB-lite"/>
    </source>
</evidence>
<dbReference type="AlphaFoldDB" id="A0AAD5M0A8"/>
<comment type="catalytic activity">
    <reaction evidence="12">
        <text>L-threonyl-[protein] + ATP = O-phospho-L-threonyl-[protein] + ADP + H(+)</text>
        <dbReference type="Rhea" id="RHEA:46608"/>
        <dbReference type="Rhea" id="RHEA-COMP:11060"/>
        <dbReference type="Rhea" id="RHEA-COMP:11605"/>
        <dbReference type="ChEBI" id="CHEBI:15378"/>
        <dbReference type="ChEBI" id="CHEBI:30013"/>
        <dbReference type="ChEBI" id="CHEBI:30616"/>
        <dbReference type="ChEBI" id="CHEBI:61977"/>
        <dbReference type="ChEBI" id="CHEBI:456216"/>
        <dbReference type="EC" id="2.7.11.1"/>
    </reaction>
</comment>
<comment type="cofactor">
    <cofactor evidence="1">
        <name>Mg(2+)</name>
        <dbReference type="ChEBI" id="CHEBI:18420"/>
    </cofactor>
</comment>
<evidence type="ECO:0000256" key="13">
    <source>
        <dbReference type="ARBA" id="ARBA00048679"/>
    </source>
</evidence>
<organism evidence="17 18">
    <name type="scientific">Pythium insidiosum</name>
    <name type="common">Pythiosis disease agent</name>
    <dbReference type="NCBI Taxonomy" id="114742"/>
    <lineage>
        <taxon>Eukaryota</taxon>
        <taxon>Sar</taxon>
        <taxon>Stramenopiles</taxon>
        <taxon>Oomycota</taxon>
        <taxon>Peronosporomycetes</taxon>
        <taxon>Pythiales</taxon>
        <taxon>Pythiaceae</taxon>
        <taxon>Pythium</taxon>
    </lineage>
</organism>
<keyword evidence="7 14" id="KW-0547">Nucleotide-binding</keyword>
<dbReference type="EC" id="2.7.11.1" evidence="2"/>
<dbReference type="PROSITE" id="PS00108">
    <property type="entry name" value="PROTEIN_KINASE_ST"/>
    <property type="match status" value="2"/>
</dbReference>
<evidence type="ECO:0000256" key="3">
    <source>
        <dbReference type="ARBA" id="ARBA00022527"/>
    </source>
</evidence>
<feature type="domain" description="Protein kinase" evidence="16">
    <location>
        <begin position="430"/>
        <end position="687"/>
    </location>
</feature>
<dbReference type="GO" id="GO:0005524">
    <property type="term" value="F:ATP binding"/>
    <property type="evidence" value="ECO:0007669"/>
    <property type="project" value="UniProtKB-UniRule"/>
</dbReference>
<keyword evidence="10 14" id="KW-0067">ATP-binding</keyword>
<dbReference type="CDD" id="cd05117">
    <property type="entry name" value="STKc_CAMK"/>
    <property type="match status" value="2"/>
</dbReference>
<keyword evidence="4" id="KW-0808">Transferase</keyword>
<evidence type="ECO:0000256" key="6">
    <source>
        <dbReference type="ARBA" id="ARBA00022737"/>
    </source>
</evidence>
<dbReference type="FunFam" id="1.10.510.10:FF:000026">
    <property type="entry name" value="Calcium/calmodulin-dependent protein kinase type 1"/>
    <property type="match status" value="2"/>
</dbReference>
<evidence type="ECO:0000256" key="14">
    <source>
        <dbReference type="PROSITE-ProRule" id="PRU10141"/>
    </source>
</evidence>
<dbReference type="Pfam" id="PF00069">
    <property type="entry name" value="Pkinase"/>
    <property type="match status" value="2"/>
</dbReference>
<comment type="catalytic activity">
    <reaction evidence="13">
        <text>L-seryl-[protein] + ATP = O-phospho-L-seryl-[protein] + ADP + H(+)</text>
        <dbReference type="Rhea" id="RHEA:17989"/>
        <dbReference type="Rhea" id="RHEA-COMP:9863"/>
        <dbReference type="Rhea" id="RHEA-COMP:11604"/>
        <dbReference type="ChEBI" id="CHEBI:15378"/>
        <dbReference type="ChEBI" id="CHEBI:29999"/>
        <dbReference type="ChEBI" id="CHEBI:30616"/>
        <dbReference type="ChEBI" id="CHEBI:83421"/>
        <dbReference type="ChEBI" id="CHEBI:456216"/>
        <dbReference type="EC" id="2.7.11.1"/>
    </reaction>
</comment>